<feature type="compositionally biased region" description="Polar residues" evidence="1">
    <location>
        <begin position="390"/>
        <end position="400"/>
    </location>
</feature>
<dbReference type="Proteomes" id="UP000444721">
    <property type="component" value="Unassembled WGS sequence"/>
</dbReference>
<keyword evidence="3" id="KW-1185">Reference proteome</keyword>
<dbReference type="VEuPathDB" id="AmoebaDB:NF0087510"/>
<gene>
    <name evidence="2" type="ORF">FDP41_002784</name>
</gene>
<feature type="region of interest" description="Disordered" evidence="1">
    <location>
        <begin position="69"/>
        <end position="102"/>
    </location>
</feature>
<dbReference type="RefSeq" id="XP_044562982.1">
    <property type="nucleotide sequence ID" value="XM_044706016.1"/>
</dbReference>
<feature type="region of interest" description="Disordered" evidence="1">
    <location>
        <begin position="390"/>
        <end position="427"/>
    </location>
</feature>
<feature type="compositionally biased region" description="Low complexity" evidence="1">
    <location>
        <begin position="69"/>
        <end position="80"/>
    </location>
</feature>
<feature type="compositionally biased region" description="Low complexity" evidence="1">
    <location>
        <begin position="185"/>
        <end position="205"/>
    </location>
</feature>
<feature type="region of interest" description="Disordered" evidence="1">
    <location>
        <begin position="185"/>
        <end position="236"/>
    </location>
</feature>
<dbReference type="OMA" id="REDFMFI"/>
<evidence type="ECO:0000313" key="3">
    <source>
        <dbReference type="Proteomes" id="UP000444721"/>
    </source>
</evidence>
<evidence type="ECO:0008006" key="4">
    <source>
        <dbReference type="Google" id="ProtNLM"/>
    </source>
</evidence>
<accession>A0A6A5BZ88</accession>
<feature type="region of interest" description="Disordered" evidence="1">
    <location>
        <begin position="533"/>
        <end position="561"/>
    </location>
</feature>
<evidence type="ECO:0000313" key="2">
    <source>
        <dbReference type="EMBL" id="KAF0978269.1"/>
    </source>
</evidence>
<evidence type="ECO:0000256" key="1">
    <source>
        <dbReference type="SAM" id="MobiDB-lite"/>
    </source>
</evidence>
<reference evidence="2 3" key="1">
    <citation type="journal article" date="2019" name="Sci. Rep.">
        <title>Nanopore sequencing improves the draft genome of the human pathogenic amoeba Naegleria fowleri.</title>
        <authorList>
            <person name="Liechti N."/>
            <person name="Schurch N."/>
            <person name="Bruggmann R."/>
            <person name="Wittwer M."/>
        </authorList>
    </citation>
    <scope>NUCLEOTIDE SEQUENCE [LARGE SCALE GENOMIC DNA]</scope>
    <source>
        <strain evidence="2 3">ATCC 30894</strain>
    </source>
</reference>
<dbReference type="GeneID" id="68110002"/>
<organism evidence="2 3">
    <name type="scientific">Naegleria fowleri</name>
    <name type="common">Brain eating amoeba</name>
    <dbReference type="NCBI Taxonomy" id="5763"/>
    <lineage>
        <taxon>Eukaryota</taxon>
        <taxon>Discoba</taxon>
        <taxon>Heterolobosea</taxon>
        <taxon>Tetramitia</taxon>
        <taxon>Eutetramitia</taxon>
        <taxon>Vahlkampfiidae</taxon>
        <taxon>Naegleria</taxon>
    </lineage>
</organism>
<feature type="region of interest" description="Disordered" evidence="1">
    <location>
        <begin position="250"/>
        <end position="277"/>
    </location>
</feature>
<sequence length="561" mass="62838">MLKNIFLKIYSSKLEPTKQTQFLKLLLNPKNKDDYHEGCVALYSIMTSEQGYTSFFEFIQNYIKNMVSSNSPRSPTSSDNDGGGSGSGSNSNSGRVSHRTATSTFPIVRKRFQQLSISEYTFVAMMNDLRPNSVMATTPTTTTSNSVNHHAIISSPPIPQQSFNQSHQNGGILHQVMNHHNNSITSSTLLKSTPSTQQQQQQYSTGSNIHRDSSTLNNVSPHHHVTPPNGAPTSHPVTTTTTITTTAIPNGVHSLSSSMTTTSTTPLTSSNLHHHHHNNNNGMINHHQPSTSTGNDVLDMTSGNSDLENDDDYYILSFDEYQLLDLFDILDVKGKGTITVESVYMFLCLFVCREGKLLTKFLYQFGGFVYDVFCGGDSQMQQIEDSQFQTYHHNHSSPNKSGIRGSLLSSNSNHNTSSNSILSTDQKLNGSHSNLLEGMSEEEESDYYNDFEQWSQHEDLDLGYYSNKRNDFLKLAMLIGFDDMSIVNHVNELQNLILKNRAQKSKQINIVPSLKREDFMFIYYSVFKEFDNPNTRSSSSSSGNGVIKRKKRNLKKIPQNN</sequence>
<feature type="compositionally biased region" description="Low complexity" evidence="1">
    <location>
        <begin position="406"/>
        <end position="423"/>
    </location>
</feature>
<comment type="caution">
    <text evidence="2">The sequence shown here is derived from an EMBL/GenBank/DDBJ whole genome shotgun (WGS) entry which is preliminary data.</text>
</comment>
<name>A0A6A5BZ88_NAEFO</name>
<proteinExistence type="predicted"/>
<feature type="compositionally biased region" description="Low complexity" evidence="1">
    <location>
        <begin position="253"/>
        <end position="271"/>
    </location>
</feature>
<dbReference type="AlphaFoldDB" id="A0A6A5BZ88"/>
<dbReference type="VEuPathDB" id="AmoebaDB:FDP41_002784"/>
<protein>
    <recommendedName>
        <fullName evidence="4">EF-hand domain-containing protein</fullName>
    </recommendedName>
</protein>
<dbReference type="OrthoDB" id="10428716at2759"/>
<dbReference type="EMBL" id="VFQX01000030">
    <property type="protein sequence ID" value="KAF0978269.1"/>
    <property type="molecule type" value="Genomic_DNA"/>
</dbReference>
<dbReference type="VEuPathDB" id="AmoebaDB:NfTy_056590"/>